<dbReference type="AlphaFoldDB" id="A0A2Z7ABD7"/>
<dbReference type="Proteomes" id="UP000250235">
    <property type="component" value="Unassembled WGS sequence"/>
</dbReference>
<dbReference type="EMBL" id="KV019134">
    <property type="protein sequence ID" value="KZV16252.1"/>
    <property type="molecule type" value="Genomic_DNA"/>
</dbReference>
<keyword evidence="3" id="KW-1185">Reference proteome</keyword>
<reference evidence="2 3" key="1">
    <citation type="journal article" date="2015" name="Proc. Natl. Acad. Sci. U.S.A.">
        <title>The resurrection genome of Boea hygrometrica: A blueprint for survival of dehydration.</title>
        <authorList>
            <person name="Xiao L."/>
            <person name="Yang G."/>
            <person name="Zhang L."/>
            <person name="Yang X."/>
            <person name="Zhao S."/>
            <person name="Ji Z."/>
            <person name="Zhou Q."/>
            <person name="Hu M."/>
            <person name="Wang Y."/>
            <person name="Chen M."/>
            <person name="Xu Y."/>
            <person name="Jin H."/>
            <person name="Xiao X."/>
            <person name="Hu G."/>
            <person name="Bao F."/>
            <person name="Hu Y."/>
            <person name="Wan P."/>
            <person name="Li L."/>
            <person name="Deng X."/>
            <person name="Kuang T."/>
            <person name="Xiang C."/>
            <person name="Zhu J.K."/>
            <person name="Oliver M.J."/>
            <person name="He Y."/>
        </authorList>
    </citation>
    <scope>NUCLEOTIDE SEQUENCE [LARGE SCALE GENOMIC DNA]</scope>
    <source>
        <strain evidence="3">cv. XS01</strain>
    </source>
</reference>
<proteinExistence type="predicted"/>
<organism evidence="2 3">
    <name type="scientific">Dorcoceras hygrometricum</name>
    <dbReference type="NCBI Taxonomy" id="472368"/>
    <lineage>
        <taxon>Eukaryota</taxon>
        <taxon>Viridiplantae</taxon>
        <taxon>Streptophyta</taxon>
        <taxon>Embryophyta</taxon>
        <taxon>Tracheophyta</taxon>
        <taxon>Spermatophyta</taxon>
        <taxon>Magnoliopsida</taxon>
        <taxon>eudicotyledons</taxon>
        <taxon>Gunneridae</taxon>
        <taxon>Pentapetalae</taxon>
        <taxon>asterids</taxon>
        <taxon>lamiids</taxon>
        <taxon>Lamiales</taxon>
        <taxon>Gesneriaceae</taxon>
        <taxon>Didymocarpoideae</taxon>
        <taxon>Trichosporeae</taxon>
        <taxon>Loxocarpinae</taxon>
        <taxon>Dorcoceras</taxon>
    </lineage>
</organism>
<evidence type="ECO:0000313" key="3">
    <source>
        <dbReference type="Proteomes" id="UP000250235"/>
    </source>
</evidence>
<evidence type="ECO:0000256" key="1">
    <source>
        <dbReference type="SAM" id="MobiDB-lite"/>
    </source>
</evidence>
<protein>
    <submittedName>
        <fullName evidence="2">Uncharacterized protein</fullName>
    </submittedName>
</protein>
<accession>A0A2Z7ABD7</accession>
<sequence length="242" mass="28463">MTSAESVDGSAMMTSAVMSSQSAVSYSITSRWYLKLAIAKRCRLDKWIRQGFAFALRFSRWILQCRWVIQTQATVIQSQALQDQRLVYQLQAQTFKWYRYHQLDNQTQRIAKEKTKLKRRNRRIKPDAVVENTTSSKAVHDKISRRSTEAELTSRWVIQTQATVIQSQALQDQRLVYQLQAQTFKWYRYHQLDNQTQRIAKEKTKLKRRNRRIKPDAVVENTTSSKAVHDKISRRSTEANSC</sequence>
<feature type="region of interest" description="Disordered" evidence="1">
    <location>
        <begin position="202"/>
        <end position="242"/>
    </location>
</feature>
<name>A0A2Z7ABD7_9LAMI</name>
<gene>
    <name evidence="2" type="ORF">F511_18618</name>
</gene>
<evidence type="ECO:0000313" key="2">
    <source>
        <dbReference type="EMBL" id="KZV16252.1"/>
    </source>
</evidence>
<feature type="compositionally biased region" description="Basic and acidic residues" evidence="1">
    <location>
        <begin position="227"/>
        <end position="242"/>
    </location>
</feature>